<dbReference type="RefSeq" id="WP_279524676.1">
    <property type="nucleotide sequence ID" value="NZ_JARVII010000018.1"/>
</dbReference>
<reference evidence="1 2" key="1">
    <citation type="submission" date="2023-04" db="EMBL/GenBank/DDBJ databases">
        <title>Ottowia paracancer sp. nov., isolated from human stomach.</title>
        <authorList>
            <person name="Song Y."/>
        </authorList>
    </citation>
    <scope>NUCLEOTIDE SEQUENCE [LARGE SCALE GENOMIC DNA]</scope>
    <source>
        <strain evidence="1 2">10c7w1</strain>
    </source>
</reference>
<gene>
    <name evidence="1" type="ORF">QB898_09035</name>
</gene>
<comment type="caution">
    <text evidence="1">The sequence shown here is derived from an EMBL/GenBank/DDBJ whole genome shotgun (WGS) entry which is preliminary data.</text>
</comment>
<protein>
    <submittedName>
        <fullName evidence="1">Uncharacterized protein</fullName>
    </submittedName>
</protein>
<dbReference type="EMBL" id="JARVII010000018">
    <property type="protein sequence ID" value="MDG9699849.1"/>
    <property type="molecule type" value="Genomic_DNA"/>
</dbReference>
<evidence type="ECO:0000313" key="2">
    <source>
        <dbReference type="Proteomes" id="UP001237156"/>
    </source>
</evidence>
<sequence>MNSKWLVCLPFIMTPGVMSLAQEMPVHDTCVDILEEDFADDTITLCPSPLPPIETIQVEGYSESEKDAGEPDCNTFHPDAATVRRYFSKARQISGQDWMHTLTMVPCSAYGSMTLQGGRKAEWSVSPSRAALIRIDEGANQEYFFFCSKADCGFPPFW</sequence>
<organism evidence="1 2">
    <name type="scientific">Ottowia cancrivicina</name>
    <dbReference type="NCBI Taxonomy" id="3040346"/>
    <lineage>
        <taxon>Bacteria</taxon>
        <taxon>Pseudomonadati</taxon>
        <taxon>Pseudomonadota</taxon>
        <taxon>Betaproteobacteria</taxon>
        <taxon>Burkholderiales</taxon>
        <taxon>Comamonadaceae</taxon>
        <taxon>Ottowia</taxon>
    </lineage>
</organism>
<name>A0AAW6RLT7_9BURK</name>
<proteinExistence type="predicted"/>
<dbReference type="Proteomes" id="UP001237156">
    <property type="component" value="Unassembled WGS sequence"/>
</dbReference>
<dbReference type="AlphaFoldDB" id="A0AAW6RLT7"/>
<keyword evidence="2" id="KW-1185">Reference proteome</keyword>
<accession>A0AAW6RLT7</accession>
<evidence type="ECO:0000313" key="1">
    <source>
        <dbReference type="EMBL" id="MDG9699849.1"/>
    </source>
</evidence>